<dbReference type="Proteomes" id="UP000700596">
    <property type="component" value="Unassembled WGS sequence"/>
</dbReference>
<keyword evidence="2" id="KW-0472">Membrane</keyword>
<feature type="compositionally biased region" description="Polar residues" evidence="1">
    <location>
        <begin position="182"/>
        <end position="194"/>
    </location>
</feature>
<organism evidence="3 4">
    <name type="scientific">Dendryphion nanum</name>
    <dbReference type="NCBI Taxonomy" id="256645"/>
    <lineage>
        <taxon>Eukaryota</taxon>
        <taxon>Fungi</taxon>
        <taxon>Dikarya</taxon>
        <taxon>Ascomycota</taxon>
        <taxon>Pezizomycotina</taxon>
        <taxon>Dothideomycetes</taxon>
        <taxon>Pleosporomycetidae</taxon>
        <taxon>Pleosporales</taxon>
        <taxon>Torulaceae</taxon>
        <taxon>Dendryphion</taxon>
    </lineage>
</organism>
<comment type="caution">
    <text evidence="3">The sequence shown here is derived from an EMBL/GenBank/DDBJ whole genome shotgun (WGS) entry which is preliminary data.</text>
</comment>
<dbReference type="OrthoDB" id="3795960at2759"/>
<reference evidence="3" key="1">
    <citation type="journal article" date="2021" name="Nat. Commun.">
        <title>Genetic determinants of endophytism in the Arabidopsis root mycobiome.</title>
        <authorList>
            <person name="Mesny F."/>
            <person name="Miyauchi S."/>
            <person name="Thiergart T."/>
            <person name="Pickel B."/>
            <person name="Atanasova L."/>
            <person name="Karlsson M."/>
            <person name="Huettel B."/>
            <person name="Barry K.W."/>
            <person name="Haridas S."/>
            <person name="Chen C."/>
            <person name="Bauer D."/>
            <person name="Andreopoulos W."/>
            <person name="Pangilinan J."/>
            <person name="LaButti K."/>
            <person name="Riley R."/>
            <person name="Lipzen A."/>
            <person name="Clum A."/>
            <person name="Drula E."/>
            <person name="Henrissat B."/>
            <person name="Kohler A."/>
            <person name="Grigoriev I.V."/>
            <person name="Martin F.M."/>
            <person name="Hacquard S."/>
        </authorList>
    </citation>
    <scope>NUCLEOTIDE SEQUENCE</scope>
    <source>
        <strain evidence="3">MPI-CAGE-CH-0243</strain>
    </source>
</reference>
<proteinExistence type="predicted"/>
<keyword evidence="2" id="KW-0812">Transmembrane</keyword>
<name>A0A9P9EES4_9PLEO</name>
<evidence type="ECO:0000256" key="2">
    <source>
        <dbReference type="SAM" id="Phobius"/>
    </source>
</evidence>
<evidence type="ECO:0000313" key="3">
    <source>
        <dbReference type="EMBL" id="KAH7135801.1"/>
    </source>
</evidence>
<accession>A0A9P9EES4</accession>
<feature type="region of interest" description="Disordered" evidence="1">
    <location>
        <begin position="160"/>
        <end position="203"/>
    </location>
</feature>
<evidence type="ECO:0000313" key="4">
    <source>
        <dbReference type="Proteomes" id="UP000700596"/>
    </source>
</evidence>
<protein>
    <submittedName>
        <fullName evidence="3">Uncharacterized protein</fullName>
    </submittedName>
</protein>
<feature type="compositionally biased region" description="Low complexity" evidence="1">
    <location>
        <begin position="160"/>
        <end position="177"/>
    </location>
</feature>
<sequence>MDLGPLTTTYKPAPGCLTSAYGSIWTDGSTTHKWHSLGLPTTSQCYPPKFSGIAEAYYSPGICPSGWTSACGSTEEVESMTETRAVCCPSGYLCVTTSFDQVVPRRSLSCSRFEVSMYPFHVPQRYESSTVYQQTSLQGVLIFANPIRIRWRENDFASATTSTASSSHSSTPSSSKPRSPDGFSTPTSTPNPGSATEPFRSEPKLSRGATAGIGVGVAFGILALLILLFLIVKSRRKRKNADIILEMEGETGNLKSHCAEIDTETPVCEADINKHYHATGELYASDGWASELPAGKPAYELHSQYHKSHRELP</sequence>
<keyword evidence="4" id="KW-1185">Reference proteome</keyword>
<feature type="transmembrane region" description="Helical" evidence="2">
    <location>
        <begin position="209"/>
        <end position="232"/>
    </location>
</feature>
<dbReference type="EMBL" id="JAGMWT010000002">
    <property type="protein sequence ID" value="KAH7135801.1"/>
    <property type="molecule type" value="Genomic_DNA"/>
</dbReference>
<gene>
    <name evidence="3" type="ORF">B0J11DRAFT_565083</name>
</gene>
<dbReference type="AlphaFoldDB" id="A0A9P9EES4"/>
<evidence type="ECO:0000256" key="1">
    <source>
        <dbReference type="SAM" id="MobiDB-lite"/>
    </source>
</evidence>
<keyword evidence="2" id="KW-1133">Transmembrane helix</keyword>